<keyword evidence="2 4" id="KW-0808">Transferase</keyword>
<gene>
    <name evidence="7" type="ORF">OESDEN_02585</name>
</gene>
<dbReference type="InterPro" id="IPR001853">
    <property type="entry name" value="DSBA-like_thioredoxin_dom"/>
</dbReference>
<evidence type="ECO:0000256" key="5">
    <source>
        <dbReference type="PIRSR" id="PIRSR006386-1"/>
    </source>
</evidence>
<organism evidence="7 8">
    <name type="scientific">Oesophagostomum dentatum</name>
    <name type="common">Nodular worm</name>
    <dbReference type="NCBI Taxonomy" id="61180"/>
    <lineage>
        <taxon>Eukaryota</taxon>
        <taxon>Metazoa</taxon>
        <taxon>Ecdysozoa</taxon>
        <taxon>Nematoda</taxon>
        <taxon>Chromadorea</taxon>
        <taxon>Rhabditida</taxon>
        <taxon>Rhabditina</taxon>
        <taxon>Rhabditomorpha</taxon>
        <taxon>Strongyloidea</taxon>
        <taxon>Strongylidae</taxon>
        <taxon>Oesophagostomum</taxon>
    </lineage>
</organism>
<dbReference type="FunFam" id="3.40.30.10:FF:000096">
    <property type="entry name" value="Glutathione S-transferase kappa"/>
    <property type="match status" value="1"/>
</dbReference>
<dbReference type="AlphaFoldDB" id="A0A0B1TNM5"/>
<evidence type="ECO:0000256" key="2">
    <source>
        <dbReference type="ARBA" id="ARBA00022679"/>
    </source>
</evidence>
<dbReference type="GO" id="GO:0005739">
    <property type="term" value="C:mitochondrion"/>
    <property type="evidence" value="ECO:0007669"/>
    <property type="project" value="TreeGrafter"/>
</dbReference>
<comment type="similarity">
    <text evidence="1 4">Belongs to the GST superfamily. Kappa family.</text>
</comment>
<dbReference type="InterPro" id="IPR036249">
    <property type="entry name" value="Thioredoxin-like_sf"/>
</dbReference>
<evidence type="ECO:0000313" key="7">
    <source>
        <dbReference type="EMBL" id="KHJ97447.1"/>
    </source>
</evidence>
<protein>
    <recommendedName>
        <fullName evidence="4">Glutathione S-transferase kappa</fullName>
        <ecNumber evidence="4">2.5.1.18</ecNumber>
    </recommendedName>
</protein>
<sequence>MSRRIPVDLFFDVISPYSWIGFEGLLRYKGVWPIDVRLRPFYLAGVIKATKNKAAPLNLDQKFAYMDLDLKRNSAYWGIPLSLPKNFKDIALTKSSARAQRILIVLQKQQPSLVEEAARLMWRRLFTDHLDLFDNKNLLKIMYDLNVQYPAAVLEASSSEEIKAALKANTDEALAMGCFGAPWIHVQTTDGKVEPFFGSDRFPLIGHLIGEKFQGPLTNLEETPSR</sequence>
<dbReference type="Pfam" id="PF01323">
    <property type="entry name" value="DSBA"/>
    <property type="match status" value="1"/>
</dbReference>
<dbReference type="InterPro" id="IPR051924">
    <property type="entry name" value="GST_Kappa/NadH"/>
</dbReference>
<dbReference type="EMBL" id="KN549454">
    <property type="protein sequence ID" value="KHJ97447.1"/>
    <property type="molecule type" value="Genomic_DNA"/>
</dbReference>
<dbReference type="EC" id="2.5.1.18" evidence="4"/>
<dbReference type="SUPFAM" id="SSF52833">
    <property type="entry name" value="Thioredoxin-like"/>
    <property type="match status" value="1"/>
</dbReference>
<proteinExistence type="inferred from homology"/>
<dbReference type="GO" id="GO:0004602">
    <property type="term" value="F:glutathione peroxidase activity"/>
    <property type="evidence" value="ECO:0007669"/>
    <property type="project" value="TreeGrafter"/>
</dbReference>
<dbReference type="InterPro" id="IPR014440">
    <property type="entry name" value="HCCAis_GSTk"/>
</dbReference>
<dbReference type="GO" id="GO:0006749">
    <property type="term" value="P:glutathione metabolic process"/>
    <property type="evidence" value="ECO:0007669"/>
    <property type="project" value="TreeGrafter"/>
</dbReference>
<dbReference type="Proteomes" id="UP000053660">
    <property type="component" value="Unassembled WGS sequence"/>
</dbReference>
<keyword evidence="8" id="KW-1185">Reference proteome</keyword>
<dbReference type="PANTHER" id="PTHR42943">
    <property type="entry name" value="GLUTATHIONE S-TRANSFERASE KAPPA"/>
    <property type="match status" value="1"/>
</dbReference>
<dbReference type="GO" id="GO:0004364">
    <property type="term" value="F:glutathione transferase activity"/>
    <property type="evidence" value="ECO:0007669"/>
    <property type="project" value="UniProtKB-UniRule"/>
</dbReference>
<dbReference type="OrthoDB" id="4664297at2759"/>
<reference evidence="7 8" key="1">
    <citation type="submission" date="2014-03" db="EMBL/GenBank/DDBJ databases">
        <title>Draft genome of the hookworm Oesophagostomum dentatum.</title>
        <authorList>
            <person name="Mitreva M."/>
        </authorList>
    </citation>
    <scope>NUCLEOTIDE SEQUENCE [LARGE SCALE GENOMIC DNA]</scope>
    <source>
        <strain evidence="7 8">OD-Hann</strain>
    </source>
</reference>
<dbReference type="PIRSF" id="PIRSF006386">
    <property type="entry name" value="HCCAis_GSTk"/>
    <property type="match status" value="1"/>
</dbReference>
<accession>A0A0B1TNM5</accession>
<evidence type="ECO:0000256" key="3">
    <source>
        <dbReference type="ARBA" id="ARBA00047960"/>
    </source>
</evidence>
<evidence type="ECO:0000256" key="1">
    <source>
        <dbReference type="ARBA" id="ARBA00006494"/>
    </source>
</evidence>
<dbReference type="GO" id="GO:0005777">
    <property type="term" value="C:peroxisome"/>
    <property type="evidence" value="ECO:0007669"/>
    <property type="project" value="TreeGrafter"/>
</dbReference>
<comment type="catalytic activity">
    <reaction evidence="3 4">
        <text>RX + glutathione = an S-substituted glutathione + a halide anion + H(+)</text>
        <dbReference type="Rhea" id="RHEA:16437"/>
        <dbReference type="ChEBI" id="CHEBI:15378"/>
        <dbReference type="ChEBI" id="CHEBI:16042"/>
        <dbReference type="ChEBI" id="CHEBI:17792"/>
        <dbReference type="ChEBI" id="CHEBI:57925"/>
        <dbReference type="ChEBI" id="CHEBI:90779"/>
        <dbReference type="EC" id="2.5.1.18"/>
    </reaction>
</comment>
<evidence type="ECO:0000256" key="4">
    <source>
        <dbReference type="PIRNR" id="PIRNR006386"/>
    </source>
</evidence>
<dbReference type="PANTHER" id="PTHR42943:SF2">
    <property type="entry name" value="GLUTATHIONE S-TRANSFERASE KAPPA 1"/>
    <property type="match status" value="1"/>
</dbReference>
<feature type="domain" description="DSBA-like thioredoxin" evidence="6">
    <location>
        <begin position="7"/>
        <end position="205"/>
    </location>
</feature>
<dbReference type="Gene3D" id="3.40.30.10">
    <property type="entry name" value="Glutaredoxin"/>
    <property type="match status" value="1"/>
</dbReference>
<evidence type="ECO:0000313" key="8">
    <source>
        <dbReference type="Proteomes" id="UP000053660"/>
    </source>
</evidence>
<evidence type="ECO:0000259" key="6">
    <source>
        <dbReference type="Pfam" id="PF01323"/>
    </source>
</evidence>
<name>A0A0B1TNM5_OESDE</name>
<feature type="active site" description="Nucleophile" evidence="5">
    <location>
        <position position="15"/>
    </location>
</feature>